<dbReference type="EMBL" id="LN515531">
    <property type="protein sequence ID" value="CEA14410.1"/>
    <property type="molecule type" value="Genomic_DNA"/>
</dbReference>
<proteinExistence type="predicted"/>
<feature type="transmembrane region" description="Helical" evidence="1">
    <location>
        <begin position="20"/>
        <end position="38"/>
    </location>
</feature>
<name>A0A090I809_METFO</name>
<evidence type="ECO:0000313" key="2">
    <source>
        <dbReference type="EMBL" id="CEA14410.1"/>
    </source>
</evidence>
<reference evidence="2" key="1">
    <citation type="submission" date="2014-08" db="EMBL/GenBank/DDBJ databases">
        <authorList>
            <person name="Wibberg D."/>
        </authorList>
    </citation>
    <scope>NUCLEOTIDE SEQUENCE</scope>
</reference>
<gene>
    <name evidence="2" type="ORF">DSM1535_2087</name>
</gene>
<evidence type="ECO:0000256" key="1">
    <source>
        <dbReference type="SAM" id="Phobius"/>
    </source>
</evidence>
<dbReference type="KEGG" id="mfi:DSM1535_2087"/>
<dbReference type="PATRIC" id="fig|2162.9.peg.2154"/>
<accession>A0A090I809</accession>
<keyword evidence="1" id="KW-0812">Transmembrane</keyword>
<keyword evidence="1" id="KW-0472">Membrane</keyword>
<organism evidence="2">
    <name type="scientific">Methanobacterium formicicum</name>
    <dbReference type="NCBI Taxonomy" id="2162"/>
    <lineage>
        <taxon>Archaea</taxon>
        <taxon>Methanobacteriati</taxon>
        <taxon>Methanobacteriota</taxon>
        <taxon>Methanomada group</taxon>
        <taxon>Methanobacteria</taxon>
        <taxon>Methanobacteriales</taxon>
        <taxon>Methanobacteriaceae</taxon>
        <taxon>Methanobacterium</taxon>
    </lineage>
</organism>
<sequence>MNLSDLVQYLKDFWNDGWEKKALIVMGVVVLIILVYAYNPFYARTNITGNADSQIAPVTPVPVTTPNTGTVSSNNSTNSSNNVNYLITEEEAKKIALRGNSGYRAGQPIQGTVVVNQTTTVVWIVPITKASQSKNVYVDVNTGKIVEV</sequence>
<protein>
    <submittedName>
        <fullName evidence="2">Putative membrane protein</fullName>
    </submittedName>
</protein>
<dbReference type="AlphaFoldDB" id="A0A090I809"/>
<dbReference type="RefSeq" id="WP_048073445.1">
    <property type="nucleotide sequence ID" value="NZ_JARVXG010000044.1"/>
</dbReference>
<keyword evidence="1" id="KW-1133">Transmembrane helix</keyword>